<evidence type="ECO:0000256" key="1">
    <source>
        <dbReference type="SAM" id="MobiDB-lite"/>
    </source>
</evidence>
<dbReference type="AlphaFoldDB" id="A5BTD8"/>
<organism evidence="2">
    <name type="scientific">Vitis vinifera</name>
    <name type="common">Grape</name>
    <dbReference type="NCBI Taxonomy" id="29760"/>
    <lineage>
        <taxon>Eukaryota</taxon>
        <taxon>Viridiplantae</taxon>
        <taxon>Streptophyta</taxon>
        <taxon>Embryophyta</taxon>
        <taxon>Tracheophyta</taxon>
        <taxon>Spermatophyta</taxon>
        <taxon>Magnoliopsida</taxon>
        <taxon>eudicotyledons</taxon>
        <taxon>Gunneridae</taxon>
        <taxon>Pentapetalae</taxon>
        <taxon>rosids</taxon>
        <taxon>Vitales</taxon>
        <taxon>Vitaceae</taxon>
        <taxon>Viteae</taxon>
        <taxon>Vitis</taxon>
    </lineage>
</organism>
<feature type="region of interest" description="Disordered" evidence="1">
    <location>
        <begin position="1"/>
        <end position="59"/>
    </location>
</feature>
<evidence type="ECO:0000313" key="2">
    <source>
        <dbReference type="EMBL" id="CAN74989.1"/>
    </source>
</evidence>
<feature type="compositionally biased region" description="Basic and acidic residues" evidence="1">
    <location>
        <begin position="9"/>
        <end position="20"/>
    </location>
</feature>
<accession>A5BTD8</accession>
<reference evidence="2" key="1">
    <citation type="journal article" date="2007" name="PLoS ONE">
        <title>The first genome sequence of an elite grapevine cultivar (Pinot noir Vitis vinifera L.): coping with a highly heterozygous genome.</title>
        <authorList>
            <person name="Velasco R."/>
            <person name="Zharkikh A."/>
            <person name="Troggio M."/>
            <person name="Cartwright D.A."/>
            <person name="Cestaro A."/>
            <person name="Pruss D."/>
            <person name="Pindo M."/>
            <person name="FitzGerald L.M."/>
            <person name="Vezzulli S."/>
            <person name="Reid J."/>
            <person name="Malacarne G."/>
            <person name="Iliev D."/>
            <person name="Coppola G."/>
            <person name="Wardell B."/>
            <person name="Micheletti D."/>
            <person name="Macalma T."/>
            <person name="Facci M."/>
            <person name="Mitchell J.T."/>
            <person name="Perazzolli M."/>
            <person name="Eldredge G."/>
            <person name="Gatto P."/>
            <person name="Oyzerski R."/>
            <person name="Moretto M."/>
            <person name="Gutin N."/>
            <person name="Stefanini M."/>
            <person name="Chen Y."/>
            <person name="Segala C."/>
            <person name="Davenport C."/>
            <person name="Dematte L."/>
            <person name="Mraz A."/>
            <person name="Battilana J."/>
            <person name="Stormo K."/>
            <person name="Costa F."/>
            <person name="Tao Q."/>
            <person name="Si-Ammour A."/>
            <person name="Harkins T."/>
            <person name="Lackey A."/>
            <person name="Perbost C."/>
            <person name="Taillon B."/>
            <person name="Stella A."/>
            <person name="Solovyev V."/>
            <person name="Fawcett J.A."/>
            <person name="Sterck L."/>
            <person name="Vandepoele K."/>
            <person name="Grando S.M."/>
            <person name="Toppo S."/>
            <person name="Moser C."/>
            <person name="Lanchbury J."/>
            <person name="Bogden R."/>
            <person name="Skolnick M."/>
            <person name="Sgaramella V."/>
            <person name="Bhatnagar S.K."/>
            <person name="Fontana P."/>
            <person name="Gutin A."/>
            <person name="Van de Peer Y."/>
            <person name="Salamini F."/>
            <person name="Viola R."/>
        </authorList>
    </citation>
    <scope>NUCLEOTIDE SEQUENCE</scope>
</reference>
<dbReference type="EMBL" id="AM470431">
    <property type="protein sequence ID" value="CAN74989.1"/>
    <property type="molecule type" value="Genomic_DNA"/>
</dbReference>
<feature type="compositionally biased region" description="Acidic residues" evidence="1">
    <location>
        <begin position="24"/>
        <end position="41"/>
    </location>
</feature>
<proteinExistence type="predicted"/>
<gene>
    <name evidence="2" type="ORF">VITISV_008656</name>
</gene>
<protein>
    <submittedName>
        <fullName evidence="2">Uncharacterized protein</fullName>
    </submittedName>
</protein>
<name>A5BTD8_VITVI</name>
<sequence length="59" mass="6566">MEYSDGNLDEGRSEPPKEGGEGNGDGDEDEDTNEDDEDEEYEHPGEVSIGKKLWTFLTT</sequence>